<keyword evidence="8" id="KW-0238">DNA-binding</keyword>
<organism evidence="13 14">
    <name type="scientific">Paraglaciecola arctica BSs20135</name>
    <dbReference type="NCBI Taxonomy" id="493475"/>
    <lineage>
        <taxon>Bacteria</taxon>
        <taxon>Pseudomonadati</taxon>
        <taxon>Pseudomonadota</taxon>
        <taxon>Gammaproteobacteria</taxon>
        <taxon>Alteromonadales</taxon>
        <taxon>Alteromonadaceae</taxon>
        <taxon>Paraglaciecola</taxon>
    </lineage>
</organism>
<keyword evidence="14" id="KW-1185">Reference proteome</keyword>
<comment type="similarity">
    <text evidence="2">Belongs to the LysR transcriptional regulatory family.</text>
</comment>
<dbReference type="eggNOG" id="COG0583">
    <property type="taxonomic scope" value="Bacteria"/>
</dbReference>
<dbReference type="GO" id="GO:0003700">
    <property type="term" value="F:DNA-binding transcription factor activity"/>
    <property type="evidence" value="ECO:0007669"/>
    <property type="project" value="InterPro"/>
</dbReference>
<name>K6YT47_9ALTE</name>
<keyword evidence="5" id="KW-0678">Repressor</keyword>
<evidence type="ECO:0000259" key="12">
    <source>
        <dbReference type="PROSITE" id="PS50931"/>
    </source>
</evidence>
<keyword evidence="11" id="KW-0486">Methionine biosynthesis</keyword>
<keyword evidence="4" id="KW-0963">Cytoplasm</keyword>
<dbReference type="Gene3D" id="1.10.10.10">
    <property type="entry name" value="Winged helix-like DNA-binding domain superfamily/Winged helix DNA-binding domain"/>
    <property type="match status" value="1"/>
</dbReference>
<dbReference type="OrthoDB" id="155872at2"/>
<comment type="subcellular location">
    <subcellularLocation>
        <location evidence="1">Cytoplasm</location>
    </subcellularLocation>
</comment>
<dbReference type="InterPro" id="IPR036388">
    <property type="entry name" value="WH-like_DNA-bd_sf"/>
</dbReference>
<evidence type="ECO:0000256" key="5">
    <source>
        <dbReference type="ARBA" id="ARBA00022491"/>
    </source>
</evidence>
<protein>
    <recommendedName>
        <fullName evidence="3">HTH-type transcriptional regulator MetR</fullName>
    </recommendedName>
</protein>
<dbReference type="GO" id="GO:0000976">
    <property type="term" value="F:transcription cis-regulatory region binding"/>
    <property type="evidence" value="ECO:0007669"/>
    <property type="project" value="TreeGrafter"/>
</dbReference>
<evidence type="ECO:0000256" key="8">
    <source>
        <dbReference type="ARBA" id="ARBA00023125"/>
    </source>
</evidence>
<dbReference type="InterPro" id="IPR037406">
    <property type="entry name" value="MetR_PBP2"/>
</dbReference>
<dbReference type="PANTHER" id="PTHR30126:SF25">
    <property type="entry name" value="HTH-TYPE TRANSCRIPTIONAL REGULATOR METR"/>
    <property type="match status" value="1"/>
</dbReference>
<keyword evidence="6" id="KW-0028">Amino-acid biosynthesis</keyword>
<dbReference type="Pfam" id="PF00126">
    <property type="entry name" value="HTH_1"/>
    <property type="match status" value="1"/>
</dbReference>
<reference evidence="13 14" key="1">
    <citation type="journal article" date="2017" name="Antonie Van Leeuwenhoek">
        <title>Rhizobium rhizosphaerae sp. nov., a novel species isolated from rice rhizosphere.</title>
        <authorList>
            <person name="Zhao J.J."/>
            <person name="Zhang J."/>
            <person name="Zhang R.J."/>
            <person name="Zhang C.W."/>
            <person name="Yin H.Q."/>
            <person name="Zhang X.X."/>
        </authorList>
    </citation>
    <scope>NUCLEOTIDE SEQUENCE [LARGE SCALE GENOMIC DNA]</scope>
    <source>
        <strain evidence="13 14">BSs20135</strain>
    </source>
</reference>
<evidence type="ECO:0000256" key="9">
    <source>
        <dbReference type="ARBA" id="ARBA00023159"/>
    </source>
</evidence>
<evidence type="ECO:0000256" key="11">
    <source>
        <dbReference type="ARBA" id="ARBA00023167"/>
    </source>
</evidence>
<sequence>MLERSHLVIIRTVHELGTLTEAAEKLCLSQSALSHAIKKLENYFGTAVWIKEGRRLRLTQAGQTLLNLAQRLLPQFEHSEQIISNIAGGGQGCLRIGMECHPCYQWLLNIVGPFLEQFPDVDLDVRQRFQFGGMGALLGYDIDMLVTPDPLYSLALEYLPVFDYEHVLVVPKSHALANKPWVEPCDLSNEVIITYPVEPSRLDIFSQFCHPAGIAIKKHVQIEATEILLQMVAAGRGFSALPKWLVESYQESLGICPLRLGKKGLYKTIHLGFRKNEQRPAYLNQFIQMARENKTEFLTAIT</sequence>
<dbReference type="EMBL" id="BAEO01000041">
    <property type="protein sequence ID" value="GAC19868.1"/>
    <property type="molecule type" value="Genomic_DNA"/>
</dbReference>
<dbReference type="InterPro" id="IPR036390">
    <property type="entry name" value="WH_DNA-bd_sf"/>
</dbReference>
<dbReference type="PRINTS" id="PR00039">
    <property type="entry name" value="HTHLYSR"/>
</dbReference>
<evidence type="ECO:0000256" key="10">
    <source>
        <dbReference type="ARBA" id="ARBA00023163"/>
    </source>
</evidence>
<accession>K6YT47</accession>
<keyword evidence="9" id="KW-0010">Activator</keyword>
<comment type="caution">
    <text evidence="13">The sequence shown here is derived from an EMBL/GenBank/DDBJ whole genome shotgun (WGS) entry which is preliminary data.</text>
</comment>
<evidence type="ECO:0000256" key="2">
    <source>
        <dbReference type="ARBA" id="ARBA00009437"/>
    </source>
</evidence>
<dbReference type="GO" id="GO:0009086">
    <property type="term" value="P:methionine biosynthetic process"/>
    <property type="evidence" value="ECO:0007669"/>
    <property type="project" value="UniProtKB-KW"/>
</dbReference>
<keyword evidence="10" id="KW-0804">Transcription</keyword>
<evidence type="ECO:0000256" key="7">
    <source>
        <dbReference type="ARBA" id="ARBA00023015"/>
    </source>
</evidence>
<dbReference type="Pfam" id="PF03466">
    <property type="entry name" value="LysR_substrate"/>
    <property type="match status" value="1"/>
</dbReference>
<evidence type="ECO:0000313" key="14">
    <source>
        <dbReference type="Proteomes" id="UP000006327"/>
    </source>
</evidence>
<dbReference type="InterPro" id="IPR000847">
    <property type="entry name" value="LysR_HTH_N"/>
</dbReference>
<evidence type="ECO:0000256" key="3">
    <source>
        <dbReference type="ARBA" id="ARBA00019365"/>
    </source>
</evidence>
<evidence type="ECO:0000256" key="6">
    <source>
        <dbReference type="ARBA" id="ARBA00022605"/>
    </source>
</evidence>
<dbReference type="PROSITE" id="PS50931">
    <property type="entry name" value="HTH_LYSR"/>
    <property type="match status" value="1"/>
</dbReference>
<feature type="domain" description="HTH lysR-type" evidence="12">
    <location>
        <begin position="1"/>
        <end position="59"/>
    </location>
</feature>
<dbReference type="CDD" id="cd08441">
    <property type="entry name" value="PBP2_MetR"/>
    <property type="match status" value="1"/>
</dbReference>
<gene>
    <name evidence="13" type="primary">metR</name>
    <name evidence="13" type="ORF">GARC_2905</name>
</gene>
<dbReference type="GO" id="GO:0005737">
    <property type="term" value="C:cytoplasm"/>
    <property type="evidence" value="ECO:0007669"/>
    <property type="project" value="UniProtKB-SubCell"/>
</dbReference>
<dbReference type="InterPro" id="IPR005119">
    <property type="entry name" value="LysR_subst-bd"/>
</dbReference>
<proteinExistence type="inferred from homology"/>
<dbReference type="AlphaFoldDB" id="K6YT47"/>
<dbReference type="RefSeq" id="WP_007621205.1">
    <property type="nucleotide sequence ID" value="NZ_BAEO01000041.1"/>
</dbReference>
<keyword evidence="7" id="KW-0805">Transcription regulation</keyword>
<evidence type="ECO:0000256" key="4">
    <source>
        <dbReference type="ARBA" id="ARBA00022490"/>
    </source>
</evidence>
<evidence type="ECO:0000256" key="1">
    <source>
        <dbReference type="ARBA" id="ARBA00004496"/>
    </source>
</evidence>
<dbReference type="PANTHER" id="PTHR30126">
    <property type="entry name" value="HTH-TYPE TRANSCRIPTIONAL REGULATOR"/>
    <property type="match status" value="1"/>
</dbReference>
<evidence type="ECO:0000313" key="13">
    <source>
        <dbReference type="EMBL" id="GAC19868.1"/>
    </source>
</evidence>
<dbReference type="STRING" id="493475.GARC_2905"/>
<dbReference type="SUPFAM" id="SSF46785">
    <property type="entry name" value="Winged helix' DNA-binding domain"/>
    <property type="match status" value="1"/>
</dbReference>
<dbReference type="Gene3D" id="3.40.190.10">
    <property type="entry name" value="Periplasmic binding protein-like II"/>
    <property type="match status" value="1"/>
</dbReference>
<dbReference type="SUPFAM" id="SSF53850">
    <property type="entry name" value="Periplasmic binding protein-like II"/>
    <property type="match status" value="1"/>
</dbReference>
<dbReference type="Proteomes" id="UP000006327">
    <property type="component" value="Unassembled WGS sequence"/>
</dbReference>